<protein>
    <recommendedName>
        <fullName evidence="3">S-layer protein C-terminal domain-containing protein</fullName>
    </recommendedName>
</protein>
<evidence type="ECO:0000313" key="1">
    <source>
        <dbReference type="EMBL" id="MBA2840151.1"/>
    </source>
</evidence>
<accession>A0A7J9NHX5</accession>
<dbReference type="Pfam" id="PF17957">
    <property type="entry name" value="Big_7"/>
    <property type="match status" value="1"/>
</dbReference>
<dbReference type="InterPro" id="IPR011047">
    <property type="entry name" value="Quinoprotein_ADH-like_sf"/>
</dbReference>
<evidence type="ECO:0008006" key="3">
    <source>
        <dbReference type="Google" id="ProtNLM"/>
    </source>
</evidence>
<sequence>MLVLTLVLSCTGYAHEITLNSPENGTNFYENNVSFSFTPSGSDPDYLCKLYIDGQKTGNMAEIANYEDYGMACDVLSDGTYVYVAELYGGLSAYLLTENGFELKGQIKHIDIENENSTGYSYLCTDGAYIYAVEENTYDYNYLKAYTFNGTDFEEHGSLPMLGEYIPEFDDYSGYNPENMYYSNGYICTEEYYGDLHAYTFNGTDFTEKNVSDCAIIPESAVRDENYVYKIESDSVSAYTFNGTGFELNGTVNCDFTPGKIYTDENYIYIFSEFDYSADNIIEAYTFNGTDFEKCGNNTFEDSEEAHFDGTYFYVSGEYYVREDYEEYFGYYPVYYEGISAYTFNGTDFELKGSVQTSLDCASPMYSDENYLYIVGYDEGLHAYTFNGTGFELKGQTEDDFAYSVSTDGNYIYLANGYAGLSAYEFDGSEYTLKRTVDNDQKIRDVYCDNGYIYAVAPYDGLYAYTFNGTDFEKVAFTNITEDYVRAIYANVSYVYVAAENGYLYAYTFNGTDFELKATGEGEEVCGYKNYIITTGYNGLFAYSFEGIALEEKIFLDGGGSTDYGVLYSDGEYIYLNNGSYLGAYTFNGTDFELKGNYETYYTCDIYSDGNYIYVADEGSFYRAVVFPTCMDILKFDGSEFTRITTAEETGLSYNSVAILGGGLRSVCGDGEYIYAAAGDGGIKAYEFGTVSKFGTVCYNNSLETINVSNLDNGTHNWYVEIETYDDGTIFSENRTFNIGEPTPEEPDLISPVINSVSFNATEVVVSGTVRITVNATDNVAVQEVIAEINGTNVTLLGTNPYVGTLNVPNSEGTYNVNVYVVDNAGLTSVNTSESITVVPIPDTESPVIGSFSILPNPVNCGNNITLSVNITDNSEVSEVIAEINGTNYSLELNSGNEYVANINIEIPLGNHSVTIIAKDIAGNKNKTNIQNITVVDSEVPVISSVTVTPNPVNVGEELSFAVVTTDNVEISSVTVNGIILDYLENNTYIVSTMGRMTPGNYSWEVKITDTSSNEKIEYVNFTVIDKEAPVLSDMVVYSSPVNLTENITIKVKVLENVEIDSVIAKINGITFEMPFMGEVDSYDAYMVQINTSNFTSSTGYFTVSVIANDTSGNSANELKSINVLDSEVNDALDDANVSIDTDAWENVNSTGITTNQTNGLNITTIPILNGDAIVIPEVEGVEINVTNITFEIIENVTNAAGLLNISEITNETGMNTTANEILGSMEEILNEGFTISNKTQNTTTQTSISGSTTTTKAVAKISFVAENTSAKGFVTVRIPIGDLTLTSVIVNNGTENITLTQTPNNSTGWYRLPVSGVLEVILVKDPEVMVTLEKTLSAVTAVTTTSSSSSSGGGSSYSSDLADGFTSTTIKNAVSNSNIVYGNSIDERYALNLRETVQNANNYEFSGDTIIVGGPEANGFANKYDSEFGISITNDYPGENKGVIQVKNIEVHVGNFIKTYQVIYIAGSDRFGTQAALQYFKTLNELPEGPIMIEWTENGPVVVE</sequence>
<dbReference type="EMBL" id="JACDUI010000001">
    <property type="protein sequence ID" value="MBA2840151.1"/>
    <property type="molecule type" value="Genomic_DNA"/>
</dbReference>
<reference evidence="1 2" key="1">
    <citation type="submission" date="2020-07" db="EMBL/GenBank/DDBJ databases">
        <title>Genomic Encyclopedia of Type Strains, Phase IV (KMG-V): Genome sequencing to study the core and pangenomes of soil and plant-associated prokaryotes.</title>
        <authorList>
            <person name="Whitman W."/>
        </authorList>
    </citation>
    <scope>NUCLEOTIDE SEQUENCE [LARGE SCALE GENOMIC DNA]</scope>
    <source>
        <strain evidence="1 2">A4</strain>
    </source>
</reference>
<gene>
    <name evidence="1" type="ORF">HNP87_000663</name>
</gene>
<dbReference type="Gene3D" id="2.60.40.10">
    <property type="entry name" value="Immunoglobulins"/>
    <property type="match status" value="2"/>
</dbReference>
<dbReference type="Proteomes" id="UP000563838">
    <property type="component" value="Unassembled WGS sequence"/>
</dbReference>
<proteinExistence type="predicted"/>
<dbReference type="InterPro" id="IPR013783">
    <property type="entry name" value="Ig-like_fold"/>
</dbReference>
<name>A0A7J9NHX5_METMI</name>
<comment type="caution">
    <text evidence="1">The sequence shown here is derived from an EMBL/GenBank/DDBJ whole genome shotgun (WGS) entry which is preliminary data.</text>
</comment>
<organism evidence="1 2">
    <name type="scientific">Methanococcus maripaludis</name>
    <name type="common">Methanococcus deltae</name>
    <dbReference type="NCBI Taxonomy" id="39152"/>
    <lineage>
        <taxon>Archaea</taxon>
        <taxon>Methanobacteriati</taxon>
        <taxon>Methanobacteriota</taxon>
        <taxon>Methanomada group</taxon>
        <taxon>Methanococci</taxon>
        <taxon>Methanococcales</taxon>
        <taxon>Methanococcaceae</taxon>
        <taxon>Methanococcus</taxon>
    </lineage>
</organism>
<dbReference type="SUPFAM" id="SSF50998">
    <property type="entry name" value="Quinoprotein alcohol dehydrogenase-like"/>
    <property type="match status" value="1"/>
</dbReference>
<evidence type="ECO:0000313" key="2">
    <source>
        <dbReference type="Proteomes" id="UP000563838"/>
    </source>
</evidence>